<feature type="compositionally biased region" description="Basic and acidic residues" evidence="1">
    <location>
        <begin position="183"/>
        <end position="196"/>
    </location>
</feature>
<feature type="compositionally biased region" description="Basic residues" evidence="1">
    <location>
        <begin position="216"/>
        <end position="238"/>
    </location>
</feature>
<dbReference type="AlphaFoldDB" id="A0AAE0FC84"/>
<dbReference type="EMBL" id="LGRX02021393">
    <property type="protein sequence ID" value="KAK3256731.1"/>
    <property type="molecule type" value="Genomic_DNA"/>
</dbReference>
<gene>
    <name evidence="2" type="ORF">CYMTET_34149</name>
</gene>
<keyword evidence="3" id="KW-1185">Reference proteome</keyword>
<feature type="compositionally biased region" description="Basic and acidic residues" evidence="1">
    <location>
        <begin position="87"/>
        <end position="99"/>
    </location>
</feature>
<organism evidence="2 3">
    <name type="scientific">Cymbomonas tetramitiformis</name>
    <dbReference type="NCBI Taxonomy" id="36881"/>
    <lineage>
        <taxon>Eukaryota</taxon>
        <taxon>Viridiplantae</taxon>
        <taxon>Chlorophyta</taxon>
        <taxon>Pyramimonadophyceae</taxon>
        <taxon>Pyramimonadales</taxon>
        <taxon>Pyramimonadaceae</taxon>
        <taxon>Cymbomonas</taxon>
    </lineage>
</organism>
<proteinExistence type="predicted"/>
<feature type="compositionally biased region" description="Acidic residues" evidence="1">
    <location>
        <begin position="132"/>
        <end position="163"/>
    </location>
</feature>
<name>A0AAE0FC84_9CHLO</name>
<evidence type="ECO:0000313" key="2">
    <source>
        <dbReference type="EMBL" id="KAK3256731.1"/>
    </source>
</evidence>
<reference evidence="2 3" key="1">
    <citation type="journal article" date="2015" name="Genome Biol. Evol.">
        <title>Comparative Genomics of a Bacterivorous Green Alga Reveals Evolutionary Causalities and Consequences of Phago-Mixotrophic Mode of Nutrition.</title>
        <authorList>
            <person name="Burns J.A."/>
            <person name="Paasch A."/>
            <person name="Narechania A."/>
            <person name="Kim E."/>
        </authorList>
    </citation>
    <scope>NUCLEOTIDE SEQUENCE [LARGE SCALE GENOMIC DNA]</scope>
    <source>
        <strain evidence="2 3">PLY_AMNH</strain>
    </source>
</reference>
<feature type="compositionally biased region" description="Basic and acidic residues" evidence="1">
    <location>
        <begin position="64"/>
        <end position="75"/>
    </location>
</feature>
<dbReference type="Proteomes" id="UP001190700">
    <property type="component" value="Unassembled WGS sequence"/>
</dbReference>
<comment type="caution">
    <text evidence="2">The sequence shown here is derived from an EMBL/GenBank/DDBJ whole genome shotgun (WGS) entry which is preliminary data.</text>
</comment>
<protein>
    <submittedName>
        <fullName evidence="2">Uncharacterized protein</fullName>
    </submittedName>
</protein>
<feature type="region of interest" description="Disordered" evidence="1">
    <location>
        <begin position="64"/>
        <end position="264"/>
    </location>
</feature>
<accession>A0AAE0FC84</accession>
<evidence type="ECO:0000313" key="3">
    <source>
        <dbReference type="Proteomes" id="UP001190700"/>
    </source>
</evidence>
<sequence>MGGLGGKGKGKRRRNELLKSSLILNKKTGEFARNVLPAPPALPKAAEDFQAIPKKLLEWMKLSGRGDRIPKDYDHQVAALSSKRSQKRAEQQAKEDAHQQKHAASQSAKNKKKAKGADLSRKQGPQGSNLDVGEEEEEEEEEERDEDMEDEDEDEEEDEEGSDAEAAAFRAMMEQCQTLAGDKPGDDKPAVAEKGKAKTKAQLKTAEVDEDDGKKPRSQKAKKRAQMLKTKKQLKKLKGNVDDSEDEDVNDHSKYSPLPEPKVSSDRRIACYPADDYQIGLMKFLFMRGLPQHFAEEDRQRAGALGSHLHTVVQHGALLVVHGVMLTISGLTFTRWCSMAPCWWCTV</sequence>
<evidence type="ECO:0000256" key="1">
    <source>
        <dbReference type="SAM" id="MobiDB-lite"/>
    </source>
</evidence>